<dbReference type="InterPro" id="IPR029063">
    <property type="entry name" value="SAM-dependent_MTases_sf"/>
</dbReference>
<comment type="catalytic activity">
    <reaction evidence="6">
        <text>guanosine(527) in 16S rRNA + S-adenosyl-L-methionine = N(7)-methylguanosine(527) in 16S rRNA + S-adenosyl-L-homocysteine</text>
        <dbReference type="Rhea" id="RHEA:42732"/>
        <dbReference type="Rhea" id="RHEA-COMP:10209"/>
        <dbReference type="Rhea" id="RHEA-COMP:10210"/>
        <dbReference type="ChEBI" id="CHEBI:57856"/>
        <dbReference type="ChEBI" id="CHEBI:59789"/>
        <dbReference type="ChEBI" id="CHEBI:74269"/>
        <dbReference type="ChEBI" id="CHEBI:74480"/>
        <dbReference type="EC" id="2.1.1.170"/>
    </reaction>
</comment>
<dbReference type="Proteomes" id="UP001230253">
    <property type="component" value="Unassembled WGS sequence"/>
</dbReference>
<reference evidence="7 8" key="1">
    <citation type="submission" date="2023-07" db="EMBL/GenBank/DDBJ databases">
        <title>Genomic Encyclopedia of Type Strains, Phase IV (KMG-IV): sequencing the most valuable type-strain genomes for metagenomic binning, comparative biology and taxonomic classification.</title>
        <authorList>
            <person name="Goeker M."/>
        </authorList>
    </citation>
    <scope>NUCLEOTIDE SEQUENCE [LARGE SCALE GENOMIC DNA]</scope>
    <source>
        <strain evidence="7 8">DSM 11549</strain>
    </source>
</reference>
<evidence type="ECO:0000256" key="4">
    <source>
        <dbReference type="ARBA" id="ARBA00022679"/>
    </source>
</evidence>
<keyword evidence="5 6" id="KW-0949">S-adenosyl-L-methionine</keyword>
<organism evidence="7 8">
    <name type="scientific">Rhodopseudomonas julia</name>
    <dbReference type="NCBI Taxonomy" id="200617"/>
    <lineage>
        <taxon>Bacteria</taxon>
        <taxon>Pseudomonadati</taxon>
        <taxon>Pseudomonadota</taxon>
        <taxon>Alphaproteobacteria</taxon>
        <taxon>Hyphomicrobiales</taxon>
        <taxon>Nitrobacteraceae</taxon>
        <taxon>Rhodopseudomonas</taxon>
    </lineage>
</organism>
<gene>
    <name evidence="6" type="primary">rsmG</name>
    <name evidence="7" type="ORF">J2R99_001280</name>
</gene>
<comment type="similarity">
    <text evidence="6">Belongs to the methyltransferase superfamily. RNA methyltransferase RsmG family.</text>
</comment>
<evidence type="ECO:0000256" key="6">
    <source>
        <dbReference type="HAMAP-Rule" id="MF_00074"/>
    </source>
</evidence>
<dbReference type="RefSeq" id="WP_307153621.1">
    <property type="nucleotide sequence ID" value="NZ_JAUSUK010000001.1"/>
</dbReference>
<keyword evidence="3 6" id="KW-0489">Methyltransferase</keyword>
<protein>
    <recommendedName>
        <fullName evidence="6">Ribosomal RNA small subunit methyltransferase G</fullName>
        <ecNumber evidence="6">2.1.1.170</ecNumber>
    </recommendedName>
    <alternativeName>
        <fullName evidence="6">16S rRNA 7-methylguanosine methyltransferase</fullName>
        <shortName evidence="6">16S rRNA m7G methyltransferase</shortName>
    </alternativeName>
</protein>
<proteinExistence type="inferred from homology"/>
<comment type="caution">
    <text evidence="6">Lacks conserved residue(s) required for the propagation of feature annotation.</text>
</comment>
<accession>A0ABU0C6A0</accession>
<dbReference type="NCBIfam" id="TIGR00138">
    <property type="entry name" value="rsmG_gidB"/>
    <property type="match status" value="1"/>
</dbReference>
<dbReference type="EMBL" id="JAUSUK010000001">
    <property type="protein sequence ID" value="MDQ0325431.1"/>
    <property type="molecule type" value="Genomic_DNA"/>
</dbReference>
<keyword evidence="8" id="KW-1185">Reference proteome</keyword>
<keyword evidence="4 6" id="KW-0808">Transferase</keyword>
<comment type="function">
    <text evidence="6">Specifically methylates the N7 position of guanine in position 527 of 16S rRNA.</text>
</comment>
<evidence type="ECO:0000256" key="3">
    <source>
        <dbReference type="ARBA" id="ARBA00022603"/>
    </source>
</evidence>
<dbReference type="EC" id="2.1.1.170" evidence="6"/>
<sequence length="208" mass="22785">MLARYRDLLTTETETRLVTFVELLATWQRTHNLVSPRTLDEVWERHVGDSLQLAPIALAHKPSSWLDIGSGAGFPGLIVAIVLRDRLETVGLVEANHKKAAFLRQAVRVCSLDNVTIHAQRIEALHADLAGHFDVVSARALAPLASLLGLAAAFLSENGLVLAMKGKEYVHEEAAASDIWQFDRILYPSVAEGDGTIAAISHLKRRKA</sequence>
<dbReference type="CDD" id="cd02440">
    <property type="entry name" value="AdoMet_MTases"/>
    <property type="match status" value="1"/>
</dbReference>
<evidence type="ECO:0000313" key="8">
    <source>
        <dbReference type="Proteomes" id="UP001230253"/>
    </source>
</evidence>
<feature type="binding site" evidence="6">
    <location>
        <begin position="122"/>
        <end position="123"/>
    </location>
    <ligand>
        <name>S-adenosyl-L-methionine</name>
        <dbReference type="ChEBI" id="CHEBI:59789"/>
    </ligand>
</feature>
<comment type="subcellular location">
    <subcellularLocation>
        <location evidence="6">Cytoplasm</location>
    </subcellularLocation>
</comment>
<dbReference type="Pfam" id="PF02527">
    <property type="entry name" value="GidB"/>
    <property type="match status" value="1"/>
</dbReference>
<dbReference type="PANTHER" id="PTHR31760:SF0">
    <property type="entry name" value="S-ADENOSYL-L-METHIONINE-DEPENDENT METHYLTRANSFERASES SUPERFAMILY PROTEIN"/>
    <property type="match status" value="1"/>
</dbReference>
<dbReference type="SUPFAM" id="SSF53335">
    <property type="entry name" value="S-adenosyl-L-methionine-dependent methyltransferases"/>
    <property type="match status" value="1"/>
</dbReference>
<dbReference type="GO" id="GO:0032259">
    <property type="term" value="P:methylation"/>
    <property type="evidence" value="ECO:0007669"/>
    <property type="project" value="UniProtKB-KW"/>
</dbReference>
<comment type="caution">
    <text evidence="7">The sequence shown here is derived from an EMBL/GenBank/DDBJ whole genome shotgun (WGS) entry which is preliminary data.</text>
</comment>
<feature type="binding site" evidence="6">
    <location>
        <position position="74"/>
    </location>
    <ligand>
        <name>S-adenosyl-L-methionine</name>
        <dbReference type="ChEBI" id="CHEBI:59789"/>
    </ligand>
</feature>
<evidence type="ECO:0000256" key="1">
    <source>
        <dbReference type="ARBA" id="ARBA00022490"/>
    </source>
</evidence>
<evidence type="ECO:0000256" key="2">
    <source>
        <dbReference type="ARBA" id="ARBA00022552"/>
    </source>
</evidence>
<dbReference type="InterPro" id="IPR003682">
    <property type="entry name" value="rRNA_ssu_MeTfrase_G"/>
</dbReference>
<keyword evidence="1 6" id="KW-0963">Cytoplasm</keyword>
<evidence type="ECO:0000256" key="5">
    <source>
        <dbReference type="ARBA" id="ARBA00022691"/>
    </source>
</evidence>
<evidence type="ECO:0000313" key="7">
    <source>
        <dbReference type="EMBL" id="MDQ0325431.1"/>
    </source>
</evidence>
<dbReference type="PIRSF" id="PIRSF003078">
    <property type="entry name" value="GidB"/>
    <property type="match status" value="1"/>
</dbReference>
<feature type="binding site" evidence="6">
    <location>
        <position position="69"/>
    </location>
    <ligand>
        <name>S-adenosyl-L-methionine</name>
        <dbReference type="ChEBI" id="CHEBI:59789"/>
    </ligand>
</feature>
<dbReference type="PANTHER" id="PTHR31760">
    <property type="entry name" value="S-ADENOSYL-L-METHIONINE-DEPENDENT METHYLTRANSFERASES SUPERFAMILY PROTEIN"/>
    <property type="match status" value="1"/>
</dbReference>
<dbReference type="HAMAP" id="MF_00074">
    <property type="entry name" value="16SrRNA_methyltr_G"/>
    <property type="match status" value="1"/>
</dbReference>
<feature type="binding site" evidence="6">
    <location>
        <position position="139"/>
    </location>
    <ligand>
        <name>S-adenosyl-L-methionine</name>
        <dbReference type="ChEBI" id="CHEBI:59789"/>
    </ligand>
</feature>
<name>A0ABU0C6A0_9BRAD</name>
<dbReference type="Gene3D" id="3.40.50.150">
    <property type="entry name" value="Vaccinia Virus protein VP39"/>
    <property type="match status" value="1"/>
</dbReference>
<keyword evidence="2 6" id="KW-0698">rRNA processing</keyword>
<dbReference type="GO" id="GO:0008168">
    <property type="term" value="F:methyltransferase activity"/>
    <property type="evidence" value="ECO:0007669"/>
    <property type="project" value="UniProtKB-KW"/>
</dbReference>